<reference evidence="2" key="1">
    <citation type="submission" date="2021-01" db="EMBL/GenBank/DDBJ databases">
        <authorList>
            <person name="Corre E."/>
            <person name="Pelletier E."/>
            <person name="Niang G."/>
            <person name="Scheremetjew M."/>
            <person name="Finn R."/>
            <person name="Kale V."/>
            <person name="Holt S."/>
            <person name="Cochrane G."/>
            <person name="Meng A."/>
            <person name="Brown T."/>
            <person name="Cohen L."/>
        </authorList>
    </citation>
    <scope>NUCLEOTIDE SEQUENCE</scope>
    <source>
        <strain evidence="2">CCAP979/52</strain>
    </source>
</reference>
<organism evidence="2">
    <name type="scientific">Cryptomonas curvata</name>
    <dbReference type="NCBI Taxonomy" id="233186"/>
    <lineage>
        <taxon>Eukaryota</taxon>
        <taxon>Cryptophyceae</taxon>
        <taxon>Cryptomonadales</taxon>
        <taxon>Cryptomonadaceae</taxon>
        <taxon>Cryptomonas</taxon>
    </lineage>
</organism>
<evidence type="ECO:0000313" key="2">
    <source>
        <dbReference type="EMBL" id="CAD8649757.1"/>
    </source>
</evidence>
<dbReference type="EMBL" id="HBEZ01047708">
    <property type="protein sequence ID" value="CAD8649757.1"/>
    <property type="molecule type" value="Transcribed_RNA"/>
</dbReference>
<sequence length="296" mass="32922">MYATARRRASMVAMDSRNKSPQPCDICGQETAPVQATTCSTCPKAFHTCVCPGCFSQCDSQMMLHLTAMRNHATYRKAVELLVENPEHAAEFESAVGEIKKSHMEIIRNVNIVNGTNHCPFTERHAKDMLARSSVKEGVEGMEAQRAAGVARPQIVTLLQSIEYVRNTAQSRHAMQELQSEAAIMDYALQKDMEKKQAALDQAKVLHQKASHNARVLSVICHHDTMRPQQVEASEAEPLDMGDWTTALHEEVKAHHMKRKSLKVKMPEPTGATSATNVTKERLAEIMREMGATEVT</sequence>
<name>A0A6T8CDX3_9CRYP</name>
<accession>A0A6T8CDX3</accession>
<evidence type="ECO:0000313" key="1">
    <source>
        <dbReference type="EMBL" id="CAD8649755.1"/>
    </source>
</evidence>
<protein>
    <submittedName>
        <fullName evidence="2">Uncharacterized protein</fullName>
    </submittedName>
</protein>
<dbReference type="EMBL" id="HBEZ01047707">
    <property type="protein sequence ID" value="CAD8649755.1"/>
    <property type="molecule type" value="Transcribed_RNA"/>
</dbReference>
<gene>
    <name evidence="1" type="ORF">CCUR1050_LOCUS26244</name>
    <name evidence="2" type="ORF">CCUR1050_LOCUS26245</name>
</gene>
<dbReference type="AlphaFoldDB" id="A0A6T8CDX3"/>
<proteinExistence type="predicted"/>